<dbReference type="InterPro" id="IPR049704">
    <property type="entry name" value="Aminotrans_3_PPA_site"/>
</dbReference>
<accession>A0A1I2EB13</accession>
<keyword evidence="4 5" id="KW-0663">Pyridoxal phosphate</keyword>
<dbReference type="Gene3D" id="3.40.640.10">
    <property type="entry name" value="Type I PLP-dependent aspartate aminotransferase-like (Major domain)"/>
    <property type="match status" value="1"/>
</dbReference>
<dbReference type="InterPro" id="IPR005814">
    <property type="entry name" value="Aminotrans_3"/>
</dbReference>
<dbReference type="InterPro" id="IPR015422">
    <property type="entry name" value="PyrdxlP-dep_Trfase_small"/>
</dbReference>
<keyword evidence="3 6" id="KW-0808">Transferase</keyword>
<reference evidence="7" key="1">
    <citation type="submission" date="2016-10" db="EMBL/GenBank/DDBJ databases">
        <authorList>
            <person name="Varghese N."/>
            <person name="Submissions S."/>
        </authorList>
    </citation>
    <scope>NUCLEOTIDE SEQUENCE [LARGE SCALE GENOMIC DNA]</scope>
    <source>
        <strain>GEY</strain>
        <strain evidence="7">DSM 9560</strain>
    </source>
</reference>
<evidence type="ECO:0000256" key="2">
    <source>
        <dbReference type="ARBA" id="ARBA00022576"/>
    </source>
</evidence>
<dbReference type="GO" id="GO:0008483">
    <property type="term" value="F:transaminase activity"/>
    <property type="evidence" value="ECO:0007669"/>
    <property type="project" value="UniProtKB-KW"/>
</dbReference>
<dbReference type="PANTHER" id="PTHR11986">
    <property type="entry name" value="AMINOTRANSFERASE CLASS III"/>
    <property type="match status" value="1"/>
</dbReference>
<evidence type="ECO:0000256" key="5">
    <source>
        <dbReference type="RuleBase" id="RU003560"/>
    </source>
</evidence>
<comment type="cofactor">
    <cofactor evidence="1">
        <name>pyridoxal 5'-phosphate</name>
        <dbReference type="ChEBI" id="CHEBI:597326"/>
    </cofactor>
</comment>
<sequence>MLSFENQIVPELAESTSISQRALFLDYLAQTSDAPLMLEIKSAEGIYLKGRDGKKYIDLISGIGVSNVGHRHPHVLRAIRKQLKSYLHVMVYGEYVQSPQVNLAKRLVATLPESLDNVYLVNSGTEAIEGALKLAKRFTGRTEMISCFNAYHGSTHGALSMNGSEYFKNAYRPLLPDIKHIRFNEINDLENITQKTACVLIETVQGEAGVRVPTKEYLQKLRQKCTETGTLLILDEIQAGFGRTGKFWAFEHFGIVPDILVCAKGMGGGMPIGAFISSKKIMSVLTHNPVLGHITTFGGHPVSCAASLATIRIILRQKLHEKVAEKEQLFREMLIHPRIKEIRSLGLMMALQFENFSEVKSIIDKAISYGVITDWFLYCDSALRIAPPLTINKNQIRDVCGILLKAMSKK</sequence>
<dbReference type="Gene3D" id="3.90.1150.10">
    <property type="entry name" value="Aspartate Aminotransferase, domain 1"/>
    <property type="match status" value="1"/>
</dbReference>
<dbReference type="GO" id="GO:0042802">
    <property type="term" value="F:identical protein binding"/>
    <property type="evidence" value="ECO:0007669"/>
    <property type="project" value="TreeGrafter"/>
</dbReference>
<dbReference type="CDD" id="cd00610">
    <property type="entry name" value="OAT_like"/>
    <property type="match status" value="1"/>
</dbReference>
<protein>
    <submittedName>
        <fullName evidence="6">Acetylornithine/succinyldiaminopimelate/putrescine aminotransferase</fullName>
    </submittedName>
</protein>
<evidence type="ECO:0000256" key="3">
    <source>
        <dbReference type="ARBA" id="ARBA00022679"/>
    </source>
</evidence>
<evidence type="ECO:0000256" key="4">
    <source>
        <dbReference type="ARBA" id="ARBA00022898"/>
    </source>
</evidence>
<dbReference type="AlphaFoldDB" id="A0A1I2EB13"/>
<evidence type="ECO:0000313" key="6">
    <source>
        <dbReference type="EMBL" id="SFE90194.1"/>
    </source>
</evidence>
<keyword evidence="7" id="KW-1185">Reference proteome</keyword>
<dbReference type="PROSITE" id="PS00600">
    <property type="entry name" value="AA_TRANSFER_CLASS_3"/>
    <property type="match status" value="1"/>
</dbReference>
<dbReference type="Proteomes" id="UP000199513">
    <property type="component" value="Unassembled WGS sequence"/>
</dbReference>
<dbReference type="InterPro" id="IPR050103">
    <property type="entry name" value="Class-III_PLP-dep_AT"/>
</dbReference>
<dbReference type="Pfam" id="PF00202">
    <property type="entry name" value="Aminotran_3"/>
    <property type="match status" value="1"/>
</dbReference>
<dbReference type="EMBL" id="FONY01000009">
    <property type="protein sequence ID" value="SFE90194.1"/>
    <property type="molecule type" value="Genomic_DNA"/>
</dbReference>
<dbReference type="GO" id="GO:0030170">
    <property type="term" value="F:pyridoxal phosphate binding"/>
    <property type="evidence" value="ECO:0007669"/>
    <property type="project" value="InterPro"/>
</dbReference>
<dbReference type="STRING" id="1003.SAMN04488541_1009100"/>
<dbReference type="PANTHER" id="PTHR11986:SF79">
    <property type="entry name" value="ACETYLORNITHINE AMINOTRANSFERASE, MITOCHONDRIAL"/>
    <property type="match status" value="1"/>
</dbReference>
<comment type="similarity">
    <text evidence="5">Belongs to the class-III pyridoxal-phosphate-dependent aminotransferase family.</text>
</comment>
<dbReference type="SUPFAM" id="SSF53383">
    <property type="entry name" value="PLP-dependent transferases"/>
    <property type="match status" value="1"/>
</dbReference>
<dbReference type="InterPro" id="IPR015424">
    <property type="entry name" value="PyrdxlP-dep_Trfase"/>
</dbReference>
<organism evidence="6 7">
    <name type="scientific">Thermoflexibacter ruber</name>
    <dbReference type="NCBI Taxonomy" id="1003"/>
    <lineage>
        <taxon>Bacteria</taxon>
        <taxon>Pseudomonadati</taxon>
        <taxon>Bacteroidota</taxon>
        <taxon>Cytophagia</taxon>
        <taxon>Cytophagales</taxon>
        <taxon>Thermoflexibacteraceae</taxon>
        <taxon>Thermoflexibacter</taxon>
    </lineage>
</organism>
<name>A0A1I2EB13_9BACT</name>
<gene>
    <name evidence="6" type="ORF">SAMN04488541_1009100</name>
</gene>
<proteinExistence type="inferred from homology"/>
<evidence type="ECO:0000313" key="7">
    <source>
        <dbReference type="Proteomes" id="UP000199513"/>
    </source>
</evidence>
<evidence type="ECO:0000256" key="1">
    <source>
        <dbReference type="ARBA" id="ARBA00001933"/>
    </source>
</evidence>
<keyword evidence="2 6" id="KW-0032">Aminotransferase</keyword>
<dbReference type="InterPro" id="IPR015421">
    <property type="entry name" value="PyrdxlP-dep_Trfase_major"/>
</dbReference>
<dbReference type="FunFam" id="3.40.640.10:FF:000004">
    <property type="entry name" value="Acetylornithine aminotransferase"/>
    <property type="match status" value="1"/>
</dbReference>
<dbReference type="PIRSF" id="PIRSF000521">
    <property type="entry name" value="Transaminase_4ab_Lys_Orn"/>
    <property type="match status" value="1"/>
</dbReference>